<proteinExistence type="predicted"/>
<sequence>VTHARRAVLSRAMRHQQMQTAETRNSTAPSPRPPRTAPMTEPNQFLHHFSRQNPTISTLPLN</sequence>
<dbReference type="EMBL" id="LXQA011306797">
    <property type="protein sequence ID" value="MCI92657.1"/>
    <property type="molecule type" value="Genomic_DNA"/>
</dbReference>
<organism evidence="2 3">
    <name type="scientific">Trifolium medium</name>
    <dbReference type="NCBI Taxonomy" id="97028"/>
    <lineage>
        <taxon>Eukaryota</taxon>
        <taxon>Viridiplantae</taxon>
        <taxon>Streptophyta</taxon>
        <taxon>Embryophyta</taxon>
        <taxon>Tracheophyta</taxon>
        <taxon>Spermatophyta</taxon>
        <taxon>Magnoliopsida</taxon>
        <taxon>eudicotyledons</taxon>
        <taxon>Gunneridae</taxon>
        <taxon>Pentapetalae</taxon>
        <taxon>rosids</taxon>
        <taxon>fabids</taxon>
        <taxon>Fabales</taxon>
        <taxon>Fabaceae</taxon>
        <taxon>Papilionoideae</taxon>
        <taxon>50 kb inversion clade</taxon>
        <taxon>NPAAA clade</taxon>
        <taxon>Hologalegina</taxon>
        <taxon>IRL clade</taxon>
        <taxon>Trifolieae</taxon>
        <taxon>Trifolium</taxon>
    </lineage>
</organism>
<comment type="caution">
    <text evidence="2">The sequence shown here is derived from an EMBL/GenBank/DDBJ whole genome shotgun (WGS) entry which is preliminary data.</text>
</comment>
<protein>
    <submittedName>
        <fullName evidence="2">Uncharacterized protein</fullName>
    </submittedName>
</protein>
<dbReference type="AlphaFoldDB" id="A0A392VXG0"/>
<feature type="non-terminal residue" evidence="2">
    <location>
        <position position="1"/>
    </location>
</feature>
<dbReference type="Proteomes" id="UP000265520">
    <property type="component" value="Unassembled WGS sequence"/>
</dbReference>
<feature type="region of interest" description="Disordered" evidence="1">
    <location>
        <begin position="1"/>
        <end position="62"/>
    </location>
</feature>
<evidence type="ECO:0000313" key="2">
    <source>
        <dbReference type="EMBL" id="MCI92657.1"/>
    </source>
</evidence>
<keyword evidence="3" id="KW-1185">Reference proteome</keyword>
<feature type="compositionally biased region" description="Basic residues" evidence="1">
    <location>
        <begin position="1"/>
        <end position="14"/>
    </location>
</feature>
<reference evidence="2 3" key="1">
    <citation type="journal article" date="2018" name="Front. Plant Sci.">
        <title>Red Clover (Trifolium pratense) and Zigzag Clover (T. medium) - A Picture of Genomic Similarities and Differences.</title>
        <authorList>
            <person name="Dluhosova J."/>
            <person name="Istvanek J."/>
            <person name="Nedelnik J."/>
            <person name="Repkova J."/>
        </authorList>
    </citation>
    <scope>NUCLEOTIDE SEQUENCE [LARGE SCALE GENOMIC DNA]</scope>
    <source>
        <strain evidence="3">cv. 10/8</strain>
        <tissue evidence="2">Leaf</tissue>
    </source>
</reference>
<name>A0A392VXG0_9FABA</name>
<evidence type="ECO:0000313" key="3">
    <source>
        <dbReference type="Proteomes" id="UP000265520"/>
    </source>
</evidence>
<feature type="compositionally biased region" description="Polar residues" evidence="1">
    <location>
        <begin position="16"/>
        <end position="25"/>
    </location>
</feature>
<evidence type="ECO:0000256" key="1">
    <source>
        <dbReference type="SAM" id="MobiDB-lite"/>
    </source>
</evidence>
<accession>A0A392VXG0</accession>
<feature type="compositionally biased region" description="Polar residues" evidence="1">
    <location>
        <begin position="51"/>
        <end position="62"/>
    </location>
</feature>